<sequence length="470" mass="52333">MTQGRLARWLHLAHRWLGVGLGLMALLWFVSGLVMLFVARPQLDQTERLAALPVLDPAGVRVTPAAAWQALGLPGQPQAIRLNAADGRPAYRILAGQHWHAVDAATGAVLPAPDAEAARRLVQALADGHEVARVAAVEVDQWTVYRRFDALRPFWRVELGDGRHFYVSTRSSEIALDTSTAERAWNWLGSVTHWIYVTPLRQNTPLWRNVVLWASFLALALTATGFWLGWQRLRIKRRYSGGRMTPYRDPWKRWHLLAGMASTLFLLGWLLSGWLSMAPFGLASGPQRIVGNTLPAIATLGALPQPAPDSRELEWSGLGGHALRVDRQAQGSRIVIDGQSAQDSLTLADIDQALQAIPGITIARIAWQAEADSRYYSLRHHPRTFPVVRVELGDEAATVLYISPRSGHVAHTSNRHDFAQRWLYQGLHRLDFPYLAARPLLRDALIIVLSLLGIGFCLTGCRLAWSRLVR</sequence>
<evidence type="ECO:0000313" key="3">
    <source>
        <dbReference type="Proteomes" id="UP001597158"/>
    </source>
</evidence>
<dbReference type="PANTHER" id="PTHR34219">
    <property type="entry name" value="IRON-REGULATED INNER MEMBRANE PROTEIN-RELATED"/>
    <property type="match status" value="1"/>
</dbReference>
<comment type="caution">
    <text evidence="2">The sequence shown here is derived from an EMBL/GenBank/DDBJ whole genome shotgun (WGS) entry which is preliminary data.</text>
</comment>
<dbReference type="InterPro" id="IPR005625">
    <property type="entry name" value="PepSY-ass_TM"/>
</dbReference>
<dbReference type="Pfam" id="PF03929">
    <property type="entry name" value="PepSY_TM"/>
    <property type="match status" value="1"/>
</dbReference>
<proteinExistence type="predicted"/>
<dbReference type="EMBL" id="JBHTMC010000001">
    <property type="protein sequence ID" value="MFD1261971.1"/>
    <property type="molecule type" value="Genomic_DNA"/>
</dbReference>
<name>A0ABW3W7J7_9RHOO</name>
<dbReference type="Proteomes" id="UP001597158">
    <property type="component" value="Unassembled WGS sequence"/>
</dbReference>
<gene>
    <name evidence="2" type="ORF">ACFQ4M_00155</name>
</gene>
<reference evidence="3" key="1">
    <citation type="journal article" date="2019" name="Int. J. Syst. Evol. Microbiol.">
        <title>The Global Catalogue of Microorganisms (GCM) 10K type strain sequencing project: providing services to taxonomists for standard genome sequencing and annotation.</title>
        <authorList>
            <consortium name="The Broad Institute Genomics Platform"/>
            <consortium name="The Broad Institute Genome Sequencing Center for Infectious Disease"/>
            <person name="Wu L."/>
            <person name="Ma J."/>
        </authorList>
    </citation>
    <scope>NUCLEOTIDE SEQUENCE [LARGE SCALE GENOMIC DNA]</scope>
    <source>
        <strain evidence="3">CCUG 48884</strain>
    </source>
</reference>
<feature type="transmembrane region" description="Helical" evidence="1">
    <location>
        <begin position="210"/>
        <end position="233"/>
    </location>
</feature>
<accession>A0ABW3W7J7</accession>
<dbReference type="PANTHER" id="PTHR34219:SF6">
    <property type="entry name" value="BLR3280 PROTEIN"/>
    <property type="match status" value="1"/>
</dbReference>
<keyword evidence="1" id="KW-0812">Transmembrane</keyword>
<dbReference type="RefSeq" id="WP_277830489.1">
    <property type="nucleotide sequence ID" value="NZ_JARQZE010000001.1"/>
</dbReference>
<feature type="transmembrane region" description="Helical" evidence="1">
    <location>
        <begin position="444"/>
        <end position="465"/>
    </location>
</feature>
<organism evidence="2 3">
    <name type="scientific">Thauera mechernichensis</name>
    <dbReference type="NCBI Taxonomy" id="82788"/>
    <lineage>
        <taxon>Bacteria</taxon>
        <taxon>Pseudomonadati</taxon>
        <taxon>Pseudomonadota</taxon>
        <taxon>Betaproteobacteria</taxon>
        <taxon>Rhodocyclales</taxon>
        <taxon>Zoogloeaceae</taxon>
        <taxon>Thauera</taxon>
    </lineage>
</organism>
<feature type="transmembrane region" description="Helical" evidence="1">
    <location>
        <begin position="12"/>
        <end position="39"/>
    </location>
</feature>
<keyword evidence="3" id="KW-1185">Reference proteome</keyword>
<evidence type="ECO:0000256" key="1">
    <source>
        <dbReference type="SAM" id="Phobius"/>
    </source>
</evidence>
<keyword evidence="1" id="KW-0472">Membrane</keyword>
<evidence type="ECO:0000313" key="2">
    <source>
        <dbReference type="EMBL" id="MFD1261971.1"/>
    </source>
</evidence>
<keyword evidence="1" id="KW-1133">Transmembrane helix</keyword>
<feature type="transmembrane region" description="Helical" evidence="1">
    <location>
        <begin position="254"/>
        <end position="275"/>
    </location>
</feature>
<protein>
    <submittedName>
        <fullName evidence="2">PepSY domain-containing protein</fullName>
    </submittedName>
</protein>